<evidence type="ECO:0000259" key="9">
    <source>
        <dbReference type="Pfam" id="PF25876"/>
    </source>
</evidence>
<evidence type="ECO:0000256" key="6">
    <source>
        <dbReference type="ARBA" id="ARBA00023136"/>
    </source>
</evidence>
<dbReference type="EMBL" id="CP002154">
    <property type="protein sequence ID" value="ADM41117.1"/>
    <property type="molecule type" value="Genomic_DNA"/>
</dbReference>
<keyword evidence="14" id="KW-1185">Reference proteome</keyword>
<evidence type="ECO:0000256" key="1">
    <source>
        <dbReference type="ARBA" id="ARBA00009477"/>
    </source>
</evidence>
<evidence type="ECO:0000313" key="13">
    <source>
        <dbReference type="EMBL" id="ADM41117.1"/>
    </source>
</evidence>
<dbReference type="FunFam" id="2.40.30.170:FF:000006">
    <property type="entry name" value="Multidrug resistance protein MdtA"/>
    <property type="match status" value="1"/>
</dbReference>
<evidence type="ECO:0000256" key="3">
    <source>
        <dbReference type="ARBA" id="ARBA00022475"/>
    </source>
</evidence>
<dbReference type="Proteomes" id="UP000002230">
    <property type="component" value="Chromosome"/>
</dbReference>
<keyword evidence="5" id="KW-0732">Signal</keyword>
<dbReference type="InterPro" id="IPR058626">
    <property type="entry name" value="MdtA-like_b-barrel"/>
</dbReference>
<evidence type="ECO:0000256" key="2">
    <source>
        <dbReference type="ARBA" id="ARBA00022448"/>
    </source>
</evidence>
<feature type="domain" description="Multidrug resistance protein MdtA-like beta-barrel" evidence="11">
    <location>
        <begin position="284"/>
        <end position="367"/>
    </location>
</feature>
<feature type="region of interest" description="Disordered" evidence="8">
    <location>
        <begin position="88"/>
        <end position="109"/>
    </location>
</feature>
<evidence type="ECO:0000259" key="10">
    <source>
        <dbReference type="Pfam" id="PF25917"/>
    </source>
</evidence>
<organism evidence="13 14">
    <name type="scientific">Edwardsiella tarda (strain FL6-60)</name>
    <dbReference type="NCBI Taxonomy" id="718251"/>
    <lineage>
        <taxon>Bacteria</taxon>
        <taxon>Pseudomonadati</taxon>
        <taxon>Pseudomonadota</taxon>
        <taxon>Gammaproteobacteria</taxon>
        <taxon>Enterobacterales</taxon>
        <taxon>Hafniaceae</taxon>
        <taxon>Edwardsiella</taxon>
    </lineage>
</organism>
<dbReference type="NCBIfam" id="TIGR01730">
    <property type="entry name" value="RND_mfp"/>
    <property type="match status" value="1"/>
</dbReference>
<keyword evidence="4 7" id="KW-0997">Cell inner membrane</keyword>
<dbReference type="FunFam" id="2.40.420.20:FF:000001">
    <property type="entry name" value="Efflux RND transporter periplasmic adaptor subunit"/>
    <property type="match status" value="1"/>
</dbReference>
<dbReference type="Pfam" id="PF25967">
    <property type="entry name" value="RND-MFP_C"/>
    <property type="match status" value="1"/>
</dbReference>
<comment type="subunit">
    <text evidence="7">Part of a tripartite efflux system composed of MdtA, MdtB and MdtC.</text>
</comment>
<comment type="similarity">
    <text evidence="1 7">Belongs to the membrane fusion protein (MFP) (TC 8.A.1) family.</text>
</comment>
<evidence type="ECO:0000256" key="8">
    <source>
        <dbReference type="SAM" id="MobiDB-lite"/>
    </source>
</evidence>
<dbReference type="Pfam" id="PF25944">
    <property type="entry name" value="Beta-barrel_RND"/>
    <property type="match status" value="1"/>
</dbReference>
<gene>
    <name evidence="7" type="primary">mdtA</name>
    <name evidence="13" type="ordered locus">ETAF_0998</name>
</gene>
<keyword evidence="2 7" id="KW-0813">Transport</keyword>
<comment type="subcellular location">
    <subcellularLocation>
        <location evidence="7">Cell inner membrane</location>
        <topology evidence="7">Peripheral membrane protein</topology>
    </subcellularLocation>
</comment>
<dbReference type="InterPro" id="IPR058627">
    <property type="entry name" value="MdtA-like_C"/>
</dbReference>
<dbReference type="Gene3D" id="1.10.287.470">
    <property type="entry name" value="Helix hairpin bin"/>
    <property type="match status" value="1"/>
</dbReference>
<sequence>MRTIFIFPPFCRRSKRLQYTYDHPGLRSTLPFGVFSSWIPPIGRLQENYRHMSVISALSSRRAKLCGLLILLLLLGAFAWHHVSSAPPADAGGSPARQRDARPGRGMAQTVPVQAAVVHRAAQDSYLSGLGTVTASNTVTVRSRVDGQLMKLHFTEGQQVKAGDLLAEIDPRPFQIQLQQAQGALARDTALLDNARRDLVRYQRLAKDNLVSRQELDTQASLVAQTQASLVSDRANVDSAQLQLDYSRIRAPGDGRAGLRQVDEGNYISSADTNGLVVLTQTHPIDVLFTLPEGDIPRLQQALQRQGTLVAEAWDRSDRQRLATGHLLSLDNQIDTATGTLKIKARFDNQDDRLFPNQFVYLRLQVASQAPVLLVPAAAVQTGREGRFVWVVDAENRVHKRSLSVGARDGDALVVQQGVNAGDKVVTDGIDRLTEGGQVDIITAQRPDAAADHGDTPQP</sequence>
<dbReference type="InterPro" id="IPR022824">
    <property type="entry name" value="Multidrug-R_MdtA"/>
</dbReference>
<dbReference type="Gene3D" id="2.40.30.170">
    <property type="match status" value="1"/>
</dbReference>
<dbReference type="Gene3D" id="2.40.420.20">
    <property type="match status" value="1"/>
</dbReference>
<dbReference type="PANTHER" id="PTHR30469:SF12">
    <property type="entry name" value="MULTIDRUG RESISTANCE PROTEIN MDTA"/>
    <property type="match status" value="1"/>
</dbReference>
<name>A0A0H3DT40_EDWTF</name>
<dbReference type="HOGENOM" id="CLU_018816_2_0_6"/>
<feature type="domain" description="Multidrug resistance protein MdtA-like alpha-helical hairpin" evidence="9">
    <location>
        <begin position="177"/>
        <end position="247"/>
    </location>
</feature>
<accession>A0A0H3DT40</accession>
<dbReference type="InterPro" id="IPR006143">
    <property type="entry name" value="RND_pump_MFP"/>
</dbReference>
<keyword evidence="3 7" id="KW-1003">Cell membrane</keyword>
<dbReference type="AlphaFoldDB" id="A0A0H3DT40"/>
<dbReference type="GO" id="GO:1990281">
    <property type="term" value="C:efflux pump complex"/>
    <property type="evidence" value="ECO:0007669"/>
    <property type="project" value="TreeGrafter"/>
</dbReference>
<evidence type="ECO:0000256" key="5">
    <source>
        <dbReference type="ARBA" id="ARBA00022729"/>
    </source>
</evidence>
<feature type="domain" description="Multidrug resistance protein MdtA-like C-terminal permuted SH3" evidence="12">
    <location>
        <begin position="372"/>
        <end position="432"/>
    </location>
</feature>
<dbReference type="InterPro" id="IPR058625">
    <property type="entry name" value="MdtA-like_BSH"/>
</dbReference>
<evidence type="ECO:0000313" key="14">
    <source>
        <dbReference type="Proteomes" id="UP000002230"/>
    </source>
</evidence>
<dbReference type="HAMAP" id="MF_01422">
    <property type="entry name" value="MdtA"/>
    <property type="match status" value="1"/>
</dbReference>
<keyword evidence="6 7" id="KW-0472">Membrane</keyword>
<feature type="domain" description="Multidrug resistance protein MdtA-like barrel-sandwich hybrid" evidence="10">
    <location>
        <begin position="137"/>
        <end position="279"/>
    </location>
</feature>
<dbReference type="GO" id="GO:0015562">
    <property type="term" value="F:efflux transmembrane transporter activity"/>
    <property type="evidence" value="ECO:0007669"/>
    <property type="project" value="TreeGrafter"/>
</dbReference>
<reference evidence="14" key="1">
    <citation type="submission" date="2010-08" db="EMBL/GenBank/DDBJ databases">
        <title>Genome comparisons of Edwardsiella bacteria analysed using deep sequencing technology.</title>
        <authorList>
            <person name="van Soest J.J."/>
            <person name="Henkel C.V."/>
            <person name="Jansen H.J."/>
            <person name="van den Hondel C.A.M.J.J."/>
            <person name="Bloemberg G.V."/>
            <person name="Meijer A.H."/>
            <person name="Spaink H.P."/>
        </authorList>
    </citation>
    <scope>NUCLEOTIDE SEQUENCE [LARGE SCALE GENOMIC DNA]</scope>
    <source>
        <strain evidence="14">FL6-60</strain>
    </source>
</reference>
<dbReference type="SUPFAM" id="SSF111369">
    <property type="entry name" value="HlyD-like secretion proteins"/>
    <property type="match status" value="1"/>
</dbReference>
<dbReference type="NCBIfam" id="NF008589">
    <property type="entry name" value="PRK11556.1"/>
    <property type="match status" value="1"/>
</dbReference>
<protein>
    <recommendedName>
        <fullName evidence="7">Multidrug resistance protein MdtA</fullName>
    </recommendedName>
    <alternativeName>
        <fullName evidence="7">Multidrug transporter MdtA</fullName>
    </alternativeName>
</protein>
<dbReference type="PATRIC" id="fig|718251.5.peg.1027"/>
<reference evidence="13 14" key="2">
    <citation type="journal article" date="2011" name="BMC Immunol.">
        <title>Comparison of static immersion and intravenous injection systems for exposure of zebrafish embryos to the natural pathogen Edwardsiella tarda.</title>
        <authorList>
            <person name="van Soest J.J."/>
            <person name="Stockhammer O.W."/>
            <person name="Ordas A."/>
            <person name="Bloemberg G.V."/>
            <person name="Spaink H.P."/>
            <person name="Meijer A.H."/>
        </authorList>
    </citation>
    <scope>NUCLEOTIDE SEQUENCE [LARGE SCALE GENOMIC DNA]</scope>
    <source>
        <strain evidence="13 14">FL6-60</strain>
    </source>
</reference>
<dbReference type="Pfam" id="PF25917">
    <property type="entry name" value="BSH_RND"/>
    <property type="match status" value="1"/>
</dbReference>
<evidence type="ECO:0000256" key="7">
    <source>
        <dbReference type="HAMAP-Rule" id="MF_01422"/>
    </source>
</evidence>
<dbReference type="KEGG" id="etd:ETAF_0998"/>
<dbReference type="Gene3D" id="2.40.50.100">
    <property type="match status" value="1"/>
</dbReference>
<evidence type="ECO:0000259" key="11">
    <source>
        <dbReference type="Pfam" id="PF25944"/>
    </source>
</evidence>
<dbReference type="PANTHER" id="PTHR30469">
    <property type="entry name" value="MULTIDRUG RESISTANCE PROTEIN MDTA"/>
    <property type="match status" value="1"/>
</dbReference>
<evidence type="ECO:0000256" key="4">
    <source>
        <dbReference type="ARBA" id="ARBA00022519"/>
    </source>
</evidence>
<dbReference type="GO" id="GO:0005886">
    <property type="term" value="C:plasma membrane"/>
    <property type="evidence" value="ECO:0007669"/>
    <property type="project" value="UniProtKB-SubCell"/>
</dbReference>
<dbReference type="Pfam" id="PF25876">
    <property type="entry name" value="HH_MFP_RND"/>
    <property type="match status" value="1"/>
</dbReference>
<evidence type="ECO:0000259" key="12">
    <source>
        <dbReference type="Pfam" id="PF25967"/>
    </source>
</evidence>
<proteinExistence type="inferred from homology"/>
<dbReference type="InterPro" id="IPR058624">
    <property type="entry name" value="MdtA-like_HH"/>
</dbReference>